<dbReference type="GO" id="GO:0008235">
    <property type="term" value="F:metalloexopeptidase activity"/>
    <property type="evidence" value="ECO:0007669"/>
    <property type="project" value="InterPro"/>
</dbReference>
<reference evidence="12" key="1">
    <citation type="submission" date="2014-04" db="EMBL/GenBank/DDBJ databases">
        <title>Evolutionary Origins and Diversification of the Mycorrhizal Mutualists.</title>
        <authorList>
            <consortium name="DOE Joint Genome Institute"/>
            <consortium name="Mycorrhizal Genomics Consortium"/>
            <person name="Kohler A."/>
            <person name="Kuo A."/>
            <person name="Nagy L.G."/>
            <person name="Floudas D."/>
            <person name="Copeland A."/>
            <person name="Barry K.W."/>
            <person name="Cichocki N."/>
            <person name="Veneault-Fourrey C."/>
            <person name="LaButti K."/>
            <person name="Lindquist E.A."/>
            <person name="Lipzen A."/>
            <person name="Lundell T."/>
            <person name="Morin E."/>
            <person name="Murat C."/>
            <person name="Riley R."/>
            <person name="Ohm R."/>
            <person name="Sun H."/>
            <person name="Tunlid A."/>
            <person name="Henrissat B."/>
            <person name="Grigoriev I.V."/>
            <person name="Hibbett D.S."/>
            <person name="Martin F."/>
        </authorList>
    </citation>
    <scope>NUCLEOTIDE SEQUENCE [LARGE SCALE GENOMIC DNA]</scope>
    <source>
        <strain evidence="12">FD-334 SS-4</strain>
    </source>
</reference>
<evidence type="ECO:0000313" key="12">
    <source>
        <dbReference type="Proteomes" id="UP000054270"/>
    </source>
</evidence>
<dbReference type="EMBL" id="KN817723">
    <property type="protein sequence ID" value="KJA13667.1"/>
    <property type="molecule type" value="Genomic_DNA"/>
</dbReference>
<dbReference type="PANTHER" id="PTHR12147">
    <property type="entry name" value="METALLOPEPTIDASE M28 FAMILY MEMBER"/>
    <property type="match status" value="1"/>
</dbReference>
<evidence type="ECO:0000256" key="7">
    <source>
        <dbReference type="ARBA" id="ARBA00022833"/>
    </source>
</evidence>
<keyword evidence="7 9" id="KW-0862">Zinc</keyword>
<organism evidence="11 12">
    <name type="scientific">Hypholoma sublateritium (strain FD-334 SS-4)</name>
    <dbReference type="NCBI Taxonomy" id="945553"/>
    <lineage>
        <taxon>Eukaryota</taxon>
        <taxon>Fungi</taxon>
        <taxon>Dikarya</taxon>
        <taxon>Basidiomycota</taxon>
        <taxon>Agaricomycotina</taxon>
        <taxon>Agaricomycetes</taxon>
        <taxon>Agaricomycetidae</taxon>
        <taxon>Agaricales</taxon>
        <taxon>Agaricineae</taxon>
        <taxon>Strophariaceae</taxon>
        <taxon>Hypholoma</taxon>
    </lineage>
</organism>
<dbReference type="InterPro" id="IPR007484">
    <property type="entry name" value="Peptidase_M28"/>
</dbReference>
<evidence type="ECO:0000256" key="9">
    <source>
        <dbReference type="RuleBase" id="RU361240"/>
    </source>
</evidence>
<evidence type="ECO:0000313" key="11">
    <source>
        <dbReference type="EMBL" id="KJA13667.1"/>
    </source>
</evidence>
<evidence type="ECO:0000256" key="8">
    <source>
        <dbReference type="ARBA" id="ARBA00043962"/>
    </source>
</evidence>
<gene>
    <name evidence="11" type="ORF">HYPSUDRAFT_151345</name>
</gene>
<dbReference type="AlphaFoldDB" id="A0A0D2KGN2"/>
<keyword evidence="3 9" id="KW-0645">Protease</keyword>
<dbReference type="STRING" id="945553.A0A0D2KGN2"/>
<dbReference type="SUPFAM" id="SSF53187">
    <property type="entry name" value="Zn-dependent exopeptidases"/>
    <property type="match status" value="1"/>
</dbReference>
<dbReference type="Pfam" id="PF04389">
    <property type="entry name" value="Peptidase_M28"/>
    <property type="match status" value="1"/>
</dbReference>
<dbReference type="Gene3D" id="3.40.630.10">
    <property type="entry name" value="Zn peptidases"/>
    <property type="match status" value="1"/>
</dbReference>
<evidence type="ECO:0000256" key="5">
    <source>
        <dbReference type="ARBA" id="ARBA00022729"/>
    </source>
</evidence>
<dbReference type="Proteomes" id="UP000054270">
    <property type="component" value="Unassembled WGS sequence"/>
</dbReference>
<evidence type="ECO:0000256" key="1">
    <source>
        <dbReference type="ARBA" id="ARBA00001947"/>
    </source>
</evidence>
<comment type="similarity">
    <text evidence="8">Belongs to the peptidase M28 family. M28E subfamily.</text>
</comment>
<proteinExistence type="inferred from homology"/>
<evidence type="ECO:0000259" key="10">
    <source>
        <dbReference type="Pfam" id="PF04389"/>
    </source>
</evidence>
<feature type="domain" description="Peptidase M28" evidence="10">
    <location>
        <begin position="160"/>
        <end position="355"/>
    </location>
</feature>
<dbReference type="OrthoDB" id="2214at2759"/>
<dbReference type="CDD" id="cd03879">
    <property type="entry name" value="M28_AAP"/>
    <property type="match status" value="1"/>
</dbReference>
<dbReference type="GO" id="GO:0046872">
    <property type="term" value="F:metal ion binding"/>
    <property type="evidence" value="ECO:0007669"/>
    <property type="project" value="UniProtKB-KW"/>
</dbReference>
<keyword evidence="12" id="KW-1185">Reference proteome</keyword>
<dbReference type="OMA" id="YEESTCG"/>
<dbReference type="GO" id="GO:0006508">
    <property type="term" value="P:proteolysis"/>
    <property type="evidence" value="ECO:0007669"/>
    <property type="project" value="UniProtKB-KW"/>
</dbReference>
<keyword evidence="2" id="KW-0031">Aminopeptidase</keyword>
<comment type="cofactor">
    <cofactor evidence="1">
        <name>Zn(2+)</name>
        <dbReference type="ChEBI" id="CHEBI:29105"/>
    </cofactor>
</comment>
<name>A0A0D2KGN2_HYPSF</name>
<dbReference type="GO" id="GO:0004177">
    <property type="term" value="F:aminopeptidase activity"/>
    <property type="evidence" value="ECO:0007669"/>
    <property type="project" value="UniProtKB-KW"/>
</dbReference>
<dbReference type="PANTHER" id="PTHR12147:SF56">
    <property type="entry name" value="AMINOPEPTIDASE YDR415C-RELATED"/>
    <property type="match status" value="1"/>
</dbReference>
<keyword evidence="5" id="KW-0732">Signal</keyword>
<sequence length="371" mass="39311">MSATALPTLPLTIAQVRAKAALGFNLLRLAEDADPVWVSNEEKDALIAKRIRFFDITDVYEPEDAPGFAAMTASTLAAAVTYTAPSHQAELAPIIATVSLPSMKNYLNNLTAFNNRYYLAATGLAASVYIRDTISNITAKYPTSGASVALFPHTWLQSSIVAKIPGTNASGPVTILGAHMDSVGSGTASTARAPGADDDASGASNLMEAFRVLVASGFKPQNPVEFQWYSGEEGGLKGSQAIAKSYKSANKQVKAMLQFDMTAYVKPGTTPVVGLMPDYVDAGLTSFVGSLVLAYTNLKWVTSTACGYGCSDHASWNAQGYPSALPFESKFTDINPNIHTSADTTSVNGFSWEHSLEFAKLAVGFAYELAI</sequence>
<evidence type="ECO:0000256" key="6">
    <source>
        <dbReference type="ARBA" id="ARBA00022801"/>
    </source>
</evidence>
<evidence type="ECO:0000256" key="2">
    <source>
        <dbReference type="ARBA" id="ARBA00022438"/>
    </source>
</evidence>
<accession>A0A0D2KGN2</accession>
<evidence type="ECO:0000256" key="4">
    <source>
        <dbReference type="ARBA" id="ARBA00022723"/>
    </source>
</evidence>
<dbReference type="EC" id="3.4.-.-" evidence="9"/>
<protein>
    <recommendedName>
        <fullName evidence="9">Peptide hydrolase</fullName>
        <ecNumber evidence="9">3.4.-.-</ecNumber>
    </recommendedName>
</protein>
<dbReference type="InterPro" id="IPR045175">
    <property type="entry name" value="M28_fam"/>
</dbReference>
<keyword evidence="6 9" id="KW-0378">Hydrolase</keyword>
<keyword evidence="4 9" id="KW-0479">Metal-binding</keyword>
<evidence type="ECO:0000256" key="3">
    <source>
        <dbReference type="ARBA" id="ARBA00022670"/>
    </source>
</evidence>